<evidence type="ECO:0000256" key="2">
    <source>
        <dbReference type="ARBA" id="ARBA00006500"/>
    </source>
</evidence>
<evidence type="ECO:0000313" key="15">
    <source>
        <dbReference type="Proteomes" id="UP001227230"/>
    </source>
</evidence>
<keyword evidence="7 11" id="KW-0276">Fatty acid metabolism</keyword>
<dbReference type="InterPro" id="IPR049427">
    <property type="entry name" value="Acyl-ACP_TE_C"/>
</dbReference>
<keyword evidence="6 11" id="KW-0378">Hydrolase</keyword>
<evidence type="ECO:0000256" key="3">
    <source>
        <dbReference type="ARBA" id="ARBA00022516"/>
    </source>
</evidence>
<proteinExistence type="inferred from homology"/>
<keyword evidence="8" id="KW-0809">Transit peptide</keyword>
<evidence type="ECO:0000313" key="14">
    <source>
        <dbReference type="EMBL" id="WKA07870.1"/>
    </source>
</evidence>
<evidence type="ECO:0000256" key="9">
    <source>
        <dbReference type="ARBA" id="ARBA00023098"/>
    </source>
</evidence>
<dbReference type="Gene3D" id="3.10.129.10">
    <property type="entry name" value="Hotdog Thioesterase"/>
    <property type="match status" value="1"/>
</dbReference>
<dbReference type="PANTHER" id="PTHR31727:SF5">
    <property type="entry name" value="ACYL-[ACYL-CARRIER-PROTEIN] HYDROLASE"/>
    <property type="match status" value="1"/>
</dbReference>
<name>A0ABY9DJH4_VITVI</name>
<accession>A0ABY9DJH4</accession>
<comment type="function">
    <text evidence="11">Plays an essential role in chain termination during de novo fatty acid synthesis.</text>
</comment>
<dbReference type="EC" id="3.1.2.-" evidence="11"/>
<comment type="similarity">
    <text evidence="2 11">Belongs to the acyl-ACP thioesterase family.</text>
</comment>
<dbReference type="SUPFAM" id="SSF54637">
    <property type="entry name" value="Thioesterase/thiol ester dehydrase-isomerase"/>
    <property type="match status" value="2"/>
</dbReference>
<dbReference type="InterPro" id="IPR029069">
    <property type="entry name" value="HotDog_dom_sf"/>
</dbReference>
<feature type="domain" description="Acyl-ACP thioesterase N-terminal hotdog" evidence="12">
    <location>
        <begin position="102"/>
        <end position="235"/>
    </location>
</feature>
<sequence>MASMAATSKMGLHFSEDLRKKKLNKNVGLAKKLLKVEYYCSPMIRKENLLRRKLSVVANSTGYRAAQTDMINGKKLNGIHAGKMISSTDACMLGKFVEERFVYRQTFVIRSYEIGPDKTATMETLMNLLQETALNHVSSSGLAGNGFGATREMSLRKLIWVVTRIHIQVEKYSSWGDVVEIDTWVDAAGKNGMRRDWIIRDCNTQKIITRATSTWVIMNRETRRLCKIPEQVREEVQPFYLNRLAIAAAAQNHNEKIDKLTDETAGRIRSGLAPRWSDMDANLHVNNVKYIGWILESVPVDVLEHYNLTSMTLEYRRECRQSDLLESLTSMKAKVSEESSNKSRDLLSTHLLRMDDDKAEIIRARSEWQSKQQH</sequence>
<evidence type="ECO:0000256" key="5">
    <source>
        <dbReference type="ARBA" id="ARBA00022640"/>
    </source>
</evidence>
<evidence type="ECO:0000256" key="11">
    <source>
        <dbReference type="RuleBase" id="RU363096"/>
    </source>
</evidence>
<dbReference type="InterPro" id="IPR002864">
    <property type="entry name" value="Acyl-ACP_thioesterase_NHD"/>
</dbReference>
<keyword evidence="4 11" id="KW-0150">Chloroplast</keyword>
<evidence type="ECO:0000256" key="6">
    <source>
        <dbReference type="ARBA" id="ARBA00022801"/>
    </source>
</evidence>
<protein>
    <recommendedName>
        <fullName evidence="11">Acyl-[acyl-carrier-protein] hydrolase</fullName>
        <ecNumber evidence="11">3.1.2.-</ecNumber>
    </recommendedName>
</protein>
<dbReference type="EMBL" id="CP126664">
    <property type="protein sequence ID" value="WKA07870.1"/>
    <property type="molecule type" value="Genomic_DNA"/>
</dbReference>
<evidence type="ECO:0000256" key="4">
    <source>
        <dbReference type="ARBA" id="ARBA00022528"/>
    </source>
</evidence>
<evidence type="ECO:0000256" key="1">
    <source>
        <dbReference type="ARBA" id="ARBA00004229"/>
    </source>
</evidence>
<dbReference type="InterPro" id="IPR045023">
    <property type="entry name" value="FATA/B"/>
</dbReference>
<gene>
    <name evidence="14" type="ORF">VitviT2T_025645</name>
</gene>
<keyword evidence="5 11" id="KW-0934">Plastid</keyword>
<dbReference type="Pfam" id="PF20791">
    <property type="entry name" value="Acyl-ACP_TE_C"/>
    <property type="match status" value="1"/>
</dbReference>
<reference evidence="14 15" key="1">
    <citation type="journal article" date="2023" name="Hortic Res">
        <title>The complete reference genome for grapevine (Vitis vinifera L.) genetics and breeding.</title>
        <authorList>
            <person name="Shi X."/>
            <person name="Cao S."/>
            <person name="Wang X."/>
            <person name="Huang S."/>
            <person name="Wang Y."/>
            <person name="Liu Z."/>
            <person name="Liu W."/>
            <person name="Leng X."/>
            <person name="Peng Y."/>
            <person name="Wang N."/>
            <person name="Wang Y."/>
            <person name="Ma Z."/>
            <person name="Xu X."/>
            <person name="Zhang F."/>
            <person name="Xue H."/>
            <person name="Zhong H."/>
            <person name="Wang Y."/>
            <person name="Zhang K."/>
            <person name="Velt A."/>
            <person name="Avia K."/>
            <person name="Holtgrawe D."/>
            <person name="Grimplet J."/>
            <person name="Matus J.T."/>
            <person name="Ware D."/>
            <person name="Wu X."/>
            <person name="Wang H."/>
            <person name="Liu C."/>
            <person name="Fang Y."/>
            <person name="Rustenholz C."/>
            <person name="Cheng Z."/>
            <person name="Xiao H."/>
            <person name="Zhou Y."/>
        </authorList>
    </citation>
    <scope>NUCLEOTIDE SEQUENCE [LARGE SCALE GENOMIC DNA]</scope>
    <source>
        <strain evidence="15">cv. Pinot noir / PN40024</strain>
        <tissue evidence="14">Leaf</tissue>
    </source>
</reference>
<organism evidence="14 15">
    <name type="scientific">Vitis vinifera</name>
    <name type="common">Grape</name>
    <dbReference type="NCBI Taxonomy" id="29760"/>
    <lineage>
        <taxon>Eukaryota</taxon>
        <taxon>Viridiplantae</taxon>
        <taxon>Streptophyta</taxon>
        <taxon>Embryophyta</taxon>
        <taxon>Tracheophyta</taxon>
        <taxon>Spermatophyta</taxon>
        <taxon>Magnoliopsida</taxon>
        <taxon>eudicotyledons</taxon>
        <taxon>Gunneridae</taxon>
        <taxon>Pentapetalae</taxon>
        <taxon>rosids</taxon>
        <taxon>Vitales</taxon>
        <taxon>Vitaceae</taxon>
        <taxon>Viteae</taxon>
        <taxon>Vitis</taxon>
    </lineage>
</organism>
<evidence type="ECO:0000256" key="8">
    <source>
        <dbReference type="ARBA" id="ARBA00022946"/>
    </source>
</evidence>
<dbReference type="PANTHER" id="PTHR31727">
    <property type="entry name" value="OLEOYL-ACYL CARRIER PROTEIN THIOESTERASE 1, CHLOROPLASTIC"/>
    <property type="match status" value="1"/>
</dbReference>
<dbReference type="Pfam" id="PF01643">
    <property type="entry name" value="Acyl-ACP_TE"/>
    <property type="match status" value="1"/>
</dbReference>
<evidence type="ECO:0000259" key="13">
    <source>
        <dbReference type="Pfam" id="PF20791"/>
    </source>
</evidence>
<keyword evidence="9 11" id="KW-0443">Lipid metabolism</keyword>
<comment type="subcellular location">
    <subcellularLocation>
        <location evidence="1 11">Plastid</location>
        <location evidence="1 11">Chloroplast</location>
    </subcellularLocation>
</comment>
<keyword evidence="10 11" id="KW-0275">Fatty acid biosynthesis</keyword>
<dbReference type="Proteomes" id="UP001227230">
    <property type="component" value="Chromosome 17"/>
</dbReference>
<dbReference type="CDD" id="cd00586">
    <property type="entry name" value="4HBT"/>
    <property type="match status" value="1"/>
</dbReference>
<evidence type="ECO:0000256" key="7">
    <source>
        <dbReference type="ARBA" id="ARBA00022832"/>
    </source>
</evidence>
<evidence type="ECO:0000259" key="12">
    <source>
        <dbReference type="Pfam" id="PF01643"/>
    </source>
</evidence>
<keyword evidence="15" id="KW-1185">Reference proteome</keyword>
<evidence type="ECO:0000256" key="10">
    <source>
        <dbReference type="ARBA" id="ARBA00023160"/>
    </source>
</evidence>
<keyword evidence="3 11" id="KW-0444">Lipid biosynthesis</keyword>
<feature type="domain" description="Acyl-ACP thioesterase-like C-terminal" evidence="13">
    <location>
        <begin position="268"/>
        <end position="369"/>
    </location>
</feature>